<protein>
    <submittedName>
        <fullName evidence="1">Uncharacterized protein</fullName>
    </submittedName>
</protein>
<accession>A0A6C0H9R5</accession>
<name>A0A6C0H9R5_9ZZZZ</name>
<organism evidence="1">
    <name type="scientific">viral metagenome</name>
    <dbReference type="NCBI Taxonomy" id="1070528"/>
    <lineage>
        <taxon>unclassified sequences</taxon>
        <taxon>metagenomes</taxon>
        <taxon>organismal metagenomes</taxon>
    </lineage>
</organism>
<proteinExistence type="predicted"/>
<evidence type="ECO:0000313" key="1">
    <source>
        <dbReference type="EMBL" id="QHT76865.1"/>
    </source>
</evidence>
<reference evidence="1" key="1">
    <citation type="journal article" date="2020" name="Nature">
        <title>Giant virus diversity and host interactions through global metagenomics.</title>
        <authorList>
            <person name="Schulz F."/>
            <person name="Roux S."/>
            <person name="Paez-Espino D."/>
            <person name="Jungbluth S."/>
            <person name="Walsh D.A."/>
            <person name="Denef V.J."/>
            <person name="McMahon K.D."/>
            <person name="Konstantinidis K.T."/>
            <person name="Eloe-Fadrosh E.A."/>
            <person name="Kyrpides N.C."/>
            <person name="Woyke T."/>
        </authorList>
    </citation>
    <scope>NUCLEOTIDE SEQUENCE</scope>
    <source>
        <strain evidence="1">GVMAG-M-3300023179-82</strain>
    </source>
</reference>
<sequence>MKIAVCLYGQPREYIRGFNNINNFIINNSLEVDYYYHTWILNDNETSYNASSWRYINQDQLQMEPNIINNLNSLYKPKKFLFEKSKTFDPNVFENTISYKNMNLSREKLLEDKILYNNLNNVLSQLYSRNKVRDLLYSEINENNTLYDIVLTLRFDYLNEININVSDLDLTKIYTAGIYFPRHMISDNILLLPPNSYLNIFNIYDNLYSLLNNEDINKFMLNLNEHIVINVEAIIMGSIIYNNEYHNLITLNYLTNFY</sequence>
<dbReference type="AlphaFoldDB" id="A0A6C0H9R5"/>
<dbReference type="EMBL" id="MN739904">
    <property type="protein sequence ID" value="QHT76865.1"/>
    <property type="molecule type" value="Genomic_DNA"/>
</dbReference>